<sequence>MPVNGSAPSTLDDLGSGLGGAEAVRMLRDARYSRHVLLLEYLLTCLPGDPEPVRDLLERSRVAAPGRFAAVVGAPMVGGWTAIACRGAARDKPDPQVVAHLAAVALVAAAAAGVDGTVAVPVDHGYAMLPGLGAVVADGHEKVEATTSGGRIVVVVDGQRIEVPADPTTGSPAWLPLRQLAAGAVRVDLEDLHPYRHGHHAPPTGRLSPAAAERWQELFAEAWQLLTDLLPDRSAELRVGLSSLVPLAPGRDSALSASLRDVFGACGLTRPASAHDFAVTLVHEFQHSKLSALLDLKQLTDPLDRGRYFAPWRTDPRPLAGLLQGVYAFVGVADTWRALRGLVAEAEHRFAEYRLQVDQGLTAAEESGSLTPDGVEFVAALRRTADVMLAEPVPADAARAAEELLVRTRGQWEKQNQTAQPL</sequence>
<evidence type="ECO:0008006" key="3">
    <source>
        <dbReference type="Google" id="ProtNLM"/>
    </source>
</evidence>
<evidence type="ECO:0000313" key="1">
    <source>
        <dbReference type="EMBL" id="SDY60456.1"/>
    </source>
</evidence>
<keyword evidence="2" id="KW-1185">Reference proteome</keyword>
<protein>
    <recommendedName>
        <fullName evidence="3">HEXXH motif-containing protein</fullName>
    </recommendedName>
</protein>
<name>A0A1H3L849_9ACTN</name>
<accession>A0A1H3L849</accession>
<dbReference type="AlphaFoldDB" id="A0A1H3L849"/>
<reference evidence="2" key="1">
    <citation type="submission" date="2016-10" db="EMBL/GenBank/DDBJ databases">
        <authorList>
            <person name="Varghese N."/>
            <person name="Submissions S."/>
        </authorList>
    </citation>
    <scope>NUCLEOTIDE SEQUENCE [LARGE SCALE GENOMIC DNA]</scope>
    <source>
        <strain evidence="2">DSM 44718</strain>
    </source>
</reference>
<dbReference type="EMBL" id="FNQB01000001">
    <property type="protein sequence ID" value="SDY60456.1"/>
    <property type="molecule type" value="Genomic_DNA"/>
</dbReference>
<gene>
    <name evidence="1" type="ORF">SAMN05421684_0591</name>
</gene>
<dbReference type="NCBIfam" id="TIGR04267">
    <property type="entry name" value="mod_HExxH"/>
    <property type="match status" value="1"/>
</dbReference>
<dbReference type="Proteomes" id="UP000199632">
    <property type="component" value="Unassembled WGS sequence"/>
</dbReference>
<dbReference type="OrthoDB" id="796761at2"/>
<dbReference type="InterPro" id="IPR026337">
    <property type="entry name" value="AKG_HExxH"/>
</dbReference>
<dbReference type="STRING" id="137265.SAMN05421684_0591"/>
<evidence type="ECO:0000313" key="2">
    <source>
        <dbReference type="Proteomes" id="UP000199632"/>
    </source>
</evidence>
<organism evidence="1 2">
    <name type="scientific">Asanoa ishikariensis</name>
    <dbReference type="NCBI Taxonomy" id="137265"/>
    <lineage>
        <taxon>Bacteria</taxon>
        <taxon>Bacillati</taxon>
        <taxon>Actinomycetota</taxon>
        <taxon>Actinomycetes</taxon>
        <taxon>Micromonosporales</taxon>
        <taxon>Micromonosporaceae</taxon>
        <taxon>Asanoa</taxon>
    </lineage>
</organism>
<proteinExistence type="predicted"/>
<dbReference type="RefSeq" id="WP_090786745.1">
    <property type="nucleotide sequence ID" value="NZ_BOND01000015.1"/>
</dbReference>